<feature type="transmembrane region" description="Helical" evidence="1">
    <location>
        <begin position="32"/>
        <end position="49"/>
    </location>
</feature>
<proteinExistence type="predicted"/>
<accession>A0A9D2B309</accession>
<reference evidence="2" key="2">
    <citation type="submission" date="2021-04" db="EMBL/GenBank/DDBJ databases">
        <authorList>
            <person name="Gilroy R."/>
        </authorList>
    </citation>
    <scope>NUCLEOTIDE SEQUENCE</scope>
    <source>
        <strain evidence="2">ChiSjej1B19-8411</strain>
    </source>
</reference>
<gene>
    <name evidence="2" type="ORF">IAA45_06250</name>
</gene>
<dbReference type="EMBL" id="DXEX01000138">
    <property type="protein sequence ID" value="HIX59303.1"/>
    <property type="molecule type" value="Genomic_DNA"/>
</dbReference>
<evidence type="ECO:0000313" key="3">
    <source>
        <dbReference type="Proteomes" id="UP000886817"/>
    </source>
</evidence>
<keyword evidence="1" id="KW-1133">Transmembrane helix</keyword>
<comment type="caution">
    <text evidence="2">The sequence shown here is derived from an EMBL/GenBank/DDBJ whole genome shotgun (WGS) entry which is preliminary data.</text>
</comment>
<protein>
    <submittedName>
        <fullName evidence="2">Uncharacterized protein</fullName>
    </submittedName>
</protein>
<sequence length="52" mass="5390">MAEGAFHGKVVGFALFFIGIGMVVGLLAPQSVISFLVAAILLLLGYNLFCGC</sequence>
<dbReference type="AlphaFoldDB" id="A0A9D2B309"/>
<evidence type="ECO:0000256" key="1">
    <source>
        <dbReference type="SAM" id="Phobius"/>
    </source>
</evidence>
<organism evidence="2 3">
    <name type="scientific">Candidatus Blautia gallistercoris</name>
    <dbReference type="NCBI Taxonomy" id="2838490"/>
    <lineage>
        <taxon>Bacteria</taxon>
        <taxon>Bacillati</taxon>
        <taxon>Bacillota</taxon>
        <taxon>Clostridia</taxon>
        <taxon>Lachnospirales</taxon>
        <taxon>Lachnospiraceae</taxon>
        <taxon>Blautia</taxon>
    </lineage>
</organism>
<evidence type="ECO:0000313" key="2">
    <source>
        <dbReference type="EMBL" id="HIX59303.1"/>
    </source>
</evidence>
<dbReference type="Proteomes" id="UP000886817">
    <property type="component" value="Unassembled WGS sequence"/>
</dbReference>
<reference evidence="2" key="1">
    <citation type="journal article" date="2021" name="PeerJ">
        <title>Extensive microbial diversity within the chicken gut microbiome revealed by metagenomics and culture.</title>
        <authorList>
            <person name="Gilroy R."/>
            <person name="Ravi A."/>
            <person name="Getino M."/>
            <person name="Pursley I."/>
            <person name="Horton D.L."/>
            <person name="Alikhan N.F."/>
            <person name="Baker D."/>
            <person name="Gharbi K."/>
            <person name="Hall N."/>
            <person name="Watson M."/>
            <person name="Adriaenssens E.M."/>
            <person name="Foster-Nyarko E."/>
            <person name="Jarju S."/>
            <person name="Secka A."/>
            <person name="Antonio M."/>
            <person name="Oren A."/>
            <person name="Chaudhuri R.R."/>
            <person name="La Ragione R."/>
            <person name="Hildebrand F."/>
            <person name="Pallen M.J."/>
        </authorList>
    </citation>
    <scope>NUCLEOTIDE SEQUENCE</scope>
    <source>
        <strain evidence="2">ChiSjej1B19-8411</strain>
    </source>
</reference>
<keyword evidence="1" id="KW-0812">Transmembrane</keyword>
<name>A0A9D2B309_9FIRM</name>
<feature type="transmembrane region" description="Helical" evidence="1">
    <location>
        <begin position="6"/>
        <end position="27"/>
    </location>
</feature>
<keyword evidence="1" id="KW-0472">Membrane</keyword>